<dbReference type="STRING" id="1300341.I595_2919"/>
<sequence>MVNKCSHRIALYNGLLRKILDFKEMVFSFYIFAALKTKEMKKLVMLLAVVLMASCQQNKIGFVDNVKLMDKYQEKLDIEAKFKTKAETLNKKRDSISQAFQIEVQAFQAKAQRMAQSKAQEEYGLIQQRGQFMGQQLQQEEQQLQAAGQTEMDSVITKVKREIQAYGKANGYTYILGGGDGGSVLYGAEAQDLTEEIIKILNDSYKK</sequence>
<dbReference type="InterPro" id="IPR005632">
    <property type="entry name" value="Chaperone_Skp"/>
</dbReference>
<dbReference type="Gene3D" id="3.30.910.20">
    <property type="entry name" value="Skp domain"/>
    <property type="match status" value="1"/>
</dbReference>
<dbReference type="SUPFAM" id="SSF111384">
    <property type="entry name" value="OmpH-like"/>
    <property type="match status" value="1"/>
</dbReference>
<evidence type="ECO:0000313" key="3">
    <source>
        <dbReference type="EMBL" id="KPM30940.1"/>
    </source>
</evidence>
<gene>
    <name evidence="3" type="ORF">I595_2919</name>
</gene>
<evidence type="ECO:0000313" key="4">
    <source>
        <dbReference type="Proteomes" id="UP000050280"/>
    </source>
</evidence>
<accession>A0A0N8H3L9</accession>
<organism evidence="3 4">
    <name type="scientific">Croceitalea dokdonensis DOKDO 023</name>
    <dbReference type="NCBI Taxonomy" id="1300341"/>
    <lineage>
        <taxon>Bacteria</taxon>
        <taxon>Pseudomonadati</taxon>
        <taxon>Bacteroidota</taxon>
        <taxon>Flavobacteriia</taxon>
        <taxon>Flavobacteriales</taxon>
        <taxon>Flavobacteriaceae</taxon>
        <taxon>Croceitalea</taxon>
    </lineage>
</organism>
<keyword evidence="4" id="KW-1185">Reference proteome</keyword>
<dbReference type="PANTHER" id="PTHR35089:SF1">
    <property type="entry name" value="CHAPERONE PROTEIN SKP"/>
    <property type="match status" value="1"/>
</dbReference>
<proteinExistence type="inferred from homology"/>
<dbReference type="PATRIC" id="fig|1300341.3.peg.3072"/>
<comment type="caution">
    <text evidence="3">The sequence shown here is derived from an EMBL/GenBank/DDBJ whole genome shotgun (WGS) entry which is preliminary data.</text>
</comment>
<dbReference type="AlphaFoldDB" id="A0A0N8H3L9"/>
<protein>
    <submittedName>
        <fullName evidence="3">Outer membrane protein</fullName>
    </submittedName>
</protein>
<evidence type="ECO:0000256" key="1">
    <source>
        <dbReference type="ARBA" id="ARBA00009091"/>
    </source>
</evidence>
<reference evidence="3 4" key="1">
    <citation type="submission" date="2015-09" db="EMBL/GenBank/DDBJ databases">
        <title>Genome sequence of the marine flavobacterium Croceitalea dokdonensis DOKDO 023 that contains proton- and sodium-pumping rhodopsins.</title>
        <authorList>
            <person name="Kwon S.-K."/>
            <person name="Lee H.K."/>
            <person name="Kwak M.-J."/>
            <person name="Kim J.F."/>
        </authorList>
    </citation>
    <scope>NUCLEOTIDE SEQUENCE [LARGE SCALE GENOMIC DNA]</scope>
    <source>
        <strain evidence="3 4">DOKDO 023</strain>
    </source>
</reference>
<evidence type="ECO:0000256" key="2">
    <source>
        <dbReference type="ARBA" id="ARBA00022729"/>
    </source>
</evidence>
<dbReference type="PANTHER" id="PTHR35089">
    <property type="entry name" value="CHAPERONE PROTEIN SKP"/>
    <property type="match status" value="1"/>
</dbReference>
<dbReference type="InterPro" id="IPR024930">
    <property type="entry name" value="Skp_dom_sf"/>
</dbReference>
<dbReference type="GO" id="GO:0005829">
    <property type="term" value="C:cytosol"/>
    <property type="evidence" value="ECO:0007669"/>
    <property type="project" value="TreeGrafter"/>
</dbReference>
<name>A0A0N8H3L9_9FLAO</name>
<dbReference type="EMBL" id="LDJX01000006">
    <property type="protein sequence ID" value="KPM30940.1"/>
    <property type="molecule type" value="Genomic_DNA"/>
</dbReference>
<dbReference type="GO" id="GO:0050821">
    <property type="term" value="P:protein stabilization"/>
    <property type="evidence" value="ECO:0007669"/>
    <property type="project" value="TreeGrafter"/>
</dbReference>
<dbReference type="Proteomes" id="UP000050280">
    <property type="component" value="Unassembled WGS sequence"/>
</dbReference>
<comment type="similarity">
    <text evidence="1">Belongs to the Skp family.</text>
</comment>
<dbReference type="GO" id="GO:0051082">
    <property type="term" value="F:unfolded protein binding"/>
    <property type="evidence" value="ECO:0007669"/>
    <property type="project" value="InterPro"/>
</dbReference>
<dbReference type="SMART" id="SM00935">
    <property type="entry name" value="OmpH"/>
    <property type="match status" value="1"/>
</dbReference>
<keyword evidence="2" id="KW-0732">Signal</keyword>
<dbReference type="Pfam" id="PF03938">
    <property type="entry name" value="OmpH"/>
    <property type="match status" value="1"/>
</dbReference>